<dbReference type="InterPro" id="IPR016181">
    <property type="entry name" value="Acyl_CoA_acyltransferase"/>
</dbReference>
<dbReference type="AlphaFoldDB" id="A0A919NGB1"/>
<proteinExistence type="predicted"/>
<dbReference type="GO" id="GO:0016747">
    <property type="term" value="F:acyltransferase activity, transferring groups other than amino-acyl groups"/>
    <property type="evidence" value="ECO:0007669"/>
    <property type="project" value="InterPro"/>
</dbReference>
<evidence type="ECO:0000313" key="2">
    <source>
        <dbReference type="EMBL" id="GIF17668.1"/>
    </source>
</evidence>
<feature type="domain" description="N-acetyltransferase" evidence="1">
    <location>
        <begin position="13"/>
        <end position="150"/>
    </location>
</feature>
<accession>A0A919NGB1</accession>
<dbReference type="Gene3D" id="3.40.630.30">
    <property type="match status" value="1"/>
</dbReference>
<reference evidence="2" key="1">
    <citation type="submission" date="2021-01" db="EMBL/GenBank/DDBJ databases">
        <title>Whole genome shotgun sequence of Actinoplanes tereljensis NBRC 105297.</title>
        <authorList>
            <person name="Komaki H."/>
            <person name="Tamura T."/>
        </authorList>
    </citation>
    <scope>NUCLEOTIDE SEQUENCE</scope>
    <source>
        <strain evidence="2">NBRC 105297</strain>
    </source>
</reference>
<dbReference type="EMBL" id="BOMY01000002">
    <property type="protein sequence ID" value="GIF17668.1"/>
    <property type="molecule type" value="Genomic_DNA"/>
</dbReference>
<evidence type="ECO:0000313" key="3">
    <source>
        <dbReference type="Proteomes" id="UP000623608"/>
    </source>
</evidence>
<comment type="caution">
    <text evidence="2">The sequence shown here is derived from an EMBL/GenBank/DDBJ whole genome shotgun (WGS) entry which is preliminary data.</text>
</comment>
<dbReference type="CDD" id="cd04301">
    <property type="entry name" value="NAT_SF"/>
    <property type="match status" value="1"/>
</dbReference>
<sequence length="183" mass="20349">MPLPAPGRYLPAMTVRREEPRDQLAVESVVRRAFGEERVVGLVAALRPATLSLVAEEAGEVVGHIMFSRCLLDAPPRLVEVQTLSPLSVVPEWQRRGIGSALIAAGLRELDERGVPLVFLEGDPAYYSRAGFTTARDHDFRKPSLRIPDPGFQVVRLSAYEPWMTGTFVYADTFWENDCVGLR</sequence>
<gene>
    <name evidence="2" type="ORF">Ate02nite_03980</name>
</gene>
<dbReference type="PROSITE" id="PS51186">
    <property type="entry name" value="GNAT"/>
    <property type="match status" value="1"/>
</dbReference>
<organism evidence="2 3">
    <name type="scientific">Paractinoplanes tereljensis</name>
    <dbReference type="NCBI Taxonomy" id="571912"/>
    <lineage>
        <taxon>Bacteria</taxon>
        <taxon>Bacillati</taxon>
        <taxon>Actinomycetota</taxon>
        <taxon>Actinomycetes</taxon>
        <taxon>Micromonosporales</taxon>
        <taxon>Micromonosporaceae</taxon>
        <taxon>Paractinoplanes</taxon>
    </lineage>
</organism>
<dbReference type="InterPro" id="IPR000182">
    <property type="entry name" value="GNAT_dom"/>
</dbReference>
<keyword evidence="3" id="KW-1185">Reference proteome</keyword>
<dbReference type="Pfam" id="PF13527">
    <property type="entry name" value="Acetyltransf_9"/>
    <property type="match status" value="1"/>
</dbReference>
<dbReference type="SUPFAM" id="SSF55729">
    <property type="entry name" value="Acyl-CoA N-acyltransferases (Nat)"/>
    <property type="match status" value="1"/>
</dbReference>
<protein>
    <submittedName>
        <fullName evidence="2">N-acetyltransferase</fullName>
    </submittedName>
</protein>
<dbReference type="Proteomes" id="UP000623608">
    <property type="component" value="Unassembled WGS sequence"/>
</dbReference>
<evidence type="ECO:0000259" key="1">
    <source>
        <dbReference type="PROSITE" id="PS51186"/>
    </source>
</evidence>
<name>A0A919NGB1_9ACTN</name>